<evidence type="ECO:0000313" key="4">
    <source>
        <dbReference type="EMBL" id="RPJ67862.1"/>
    </source>
</evidence>
<gene>
    <name evidence="4" type="ORF">DRW07_00160</name>
</gene>
<protein>
    <submittedName>
        <fullName evidence="4">Efflux RND transporter periplasmic adaptor subunit</fullName>
    </submittedName>
</protein>
<dbReference type="Proteomes" id="UP000275281">
    <property type="component" value="Unassembled WGS sequence"/>
</dbReference>
<dbReference type="AlphaFoldDB" id="A0A3N5Y2E8"/>
<dbReference type="NCBIfam" id="TIGR01730">
    <property type="entry name" value="RND_mfp"/>
    <property type="match status" value="1"/>
</dbReference>
<dbReference type="PANTHER" id="PTHR30469:SF15">
    <property type="entry name" value="HLYD FAMILY OF SECRETION PROTEINS"/>
    <property type="match status" value="1"/>
</dbReference>
<reference evidence="4 5" key="1">
    <citation type="submission" date="2018-11" db="EMBL/GenBank/DDBJ databases">
        <authorList>
            <person name="Ye M.-Q."/>
            <person name="Du Z.-J."/>
        </authorList>
    </citation>
    <scope>NUCLEOTIDE SEQUENCE [LARGE SCALE GENOMIC DNA]</scope>
    <source>
        <strain evidence="4 5">U0105</strain>
    </source>
</reference>
<feature type="domain" description="YknX-like C-terminal permuted SH3-like" evidence="3">
    <location>
        <begin position="281"/>
        <end position="348"/>
    </location>
</feature>
<dbReference type="SUPFAM" id="SSF111369">
    <property type="entry name" value="HlyD-like secretion proteins"/>
    <property type="match status" value="1"/>
</dbReference>
<evidence type="ECO:0000256" key="2">
    <source>
        <dbReference type="SAM" id="Coils"/>
    </source>
</evidence>
<comment type="caution">
    <text evidence="4">The sequence shown here is derived from an EMBL/GenBank/DDBJ whole genome shotgun (WGS) entry which is preliminary data.</text>
</comment>
<dbReference type="PANTHER" id="PTHR30469">
    <property type="entry name" value="MULTIDRUG RESISTANCE PROTEIN MDTA"/>
    <property type="match status" value="1"/>
</dbReference>
<dbReference type="Gene3D" id="2.40.420.20">
    <property type="match status" value="1"/>
</dbReference>
<accession>A0A3N5Y2E8</accession>
<comment type="similarity">
    <text evidence="1">Belongs to the membrane fusion protein (MFP) (TC 8.A.1) family.</text>
</comment>
<dbReference type="EMBL" id="RPOK01000001">
    <property type="protein sequence ID" value="RPJ67862.1"/>
    <property type="molecule type" value="Genomic_DNA"/>
</dbReference>
<dbReference type="Gene3D" id="1.10.287.470">
    <property type="entry name" value="Helix hairpin bin"/>
    <property type="match status" value="1"/>
</dbReference>
<dbReference type="OrthoDB" id="9806939at2"/>
<name>A0A3N5Y2E8_9ALTE</name>
<proteinExistence type="inferred from homology"/>
<dbReference type="GO" id="GO:0015562">
    <property type="term" value="F:efflux transmembrane transporter activity"/>
    <property type="evidence" value="ECO:0007669"/>
    <property type="project" value="TreeGrafter"/>
</dbReference>
<feature type="coiled-coil region" evidence="2">
    <location>
        <begin position="92"/>
        <end position="157"/>
    </location>
</feature>
<sequence length="364" mass="39753">MLTRNIIIPLLITLDLFVPGLAIAQDNNEPPAQLVEVDSVNAEMITARIWVPGTVLSVTDSELSSEVSGRITWMANVGERIQAGQPVVKLDSQRLEITRNQDQANIEKWQARVNLLSARVDRFDSMAAKQNMSEDQMDEIRAELTIARQELVQARANLELTEYQIVQSQVTAPFDILVVERLQSPGEFTSVGQVLLRVVDPTKVEASVRAPLSVIPFINKGMAVPVSDSRLQVTQTVRSIVPVGNARSRMMEIRITLDPNDFIIGGAVRVGLPNSAAHEGHTVPRDALVLRKSGTYIYQVDANNKAQQIPVTTGAGLGERIEVKGKLLADGPVVIRGAERLKDGDKVRMSSATETSEELVAAAL</sequence>
<evidence type="ECO:0000313" key="5">
    <source>
        <dbReference type="Proteomes" id="UP000275281"/>
    </source>
</evidence>
<keyword evidence="5" id="KW-1185">Reference proteome</keyword>
<dbReference type="Gene3D" id="2.40.50.100">
    <property type="match status" value="1"/>
</dbReference>
<evidence type="ECO:0000259" key="3">
    <source>
        <dbReference type="Pfam" id="PF25989"/>
    </source>
</evidence>
<dbReference type="Gene3D" id="2.40.30.170">
    <property type="match status" value="1"/>
</dbReference>
<dbReference type="RefSeq" id="WP_124025865.1">
    <property type="nucleotide sequence ID" value="NZ_JBHRSN010000005.1"/>
</dbReference>
<keyword evidence="2" id="KW-0175">Coiled coil</keyword>
<organism evidence="4 5">
    <name type="scientific">Alteromonas sediminis</name>
    <dbReference type="NCBI Taxonomy" id="2259342"/>
    <lineage>
        <taxon>Bacteria</taxon>
        <taxon>Pseudomonadati</taxon>
        <taxon>Pseudomonadota</taxon>
        <taxon>Gammaproteobacteria</taxon>
        <taxon>Alteromonadales</taxon>
        <taxon>Alteromonadaceae</taxon>
        <taxon>Alteromonas/Salinimonas group</taxon>
        <taxon>Alteromonas</taxon>
    </lineage>
</organism>
<dbReference type="InterPro" id="IPR058637">
    <property type="entry name" value="YknX-like_C"/>
</dbReference>
<dbReference type="GO" id="GO:1990281">
    <property type="term" value="C:efflux pump complex"/>
    <property type="evidence" value="ECO:0007669"/>
    <property type="project" value="TreeGrafter"/>
</dbReference>
<evidence type="ECO:0000256" key="1">
    <source>
        <dbReference type="ARBA" id="ARBA00009477"/>
    </source>
</evidence>
<dbReference type="Pfam" id="PF25989">
    <property type="entry name" value="YknX_C"/>
    <property type="match status" value="1"/>
</dbReference>
<dbReference type="InterPro" id="IPR006143">
    <property type="entry name" value="RND_pump_MFP"/>
</dbReference>